<gene>
    <name evidence="2" type="ORF">JCM17846_03210</name>
</gene>
<evidence type="ECO:0000313" key="2">
    <source>
        <dbReference type="EMBL" id="GER02639.1"/>
    </source>
</evidence>
<dbReference type="Proteomes" id="UP000324996">
    <property type="component" value="Unassembled WGS sequence"/>
</dbReference>
<dbReference type="InterPro" id="IPR036388">
    <property type="entry name" value="WH-like_DNA-bd_sf"/>
</dbReference>
<organism evidence="2 3">
    <name type="scientific">Iodidimonas nitroreducens</name>
    <dbReference type="NCBI Taxonomy" id="1236968"/>
    <lineage>
        <taxon>Bacteria</taxon>
        <taxon>Pseudomonadati</taxon>
        <taxon>Pseudomonadota</taxon>
        <taxon>Alphaproteobacteria</taxon>
        <taxon>Iodidimonadales</taxon>
        <taxon>Iodidimonadaceae</taxon>
        <taxon>Iodidimonas</taxon>
    </lineage>
</organism>
<protein>
    <submittedName>
        <fullName evidence="2">Transcriptional regulator</fullName>
    </submittedName>
</protein>
<sequence>MVSDMTEEQPDRIIHQPVRTRIMAALFPLDPGAMLEFRDLKILTGASDGNLGGHITALEKARYIEVIKDFKAKRPRTRLMLSAEGRKAFDAYRTFLRALLDDGG</sequence>
<dbReference type="PANTHER" id="PTHR37318:SF1">
    <property type="entry name" value="BSL7504 PROTEIN"/>
    <property type="match status" value="1"/>
</dbReference>
<accession>A0A5A7N6E0</accession>
<dbReference type="InterPro" id="IPR036390">
    <property type="entry name" value="WH_DNA-bd_sf"/>
</dbReference>
<feature type="domain" description="Winged helix DNA-binding" evidence="1">
    <location>
        <begin position="18"/>
        <end position="99"/>
    </location>
</feature>
<evidence type="ECO:0000313" key="3">
    <source>
        <dbReference type="Proteomes" id="UP000324996"/>
    </source>
</evidence>
<dbReference type="Pfam" id="PF13601">
    <property type="entry name" value="HTH_34"/>
    <property type="match status" value="1"/>
</dbReference>
<dbReference type="EMBL" id="BKCN01000001">
    <property type="protein sequence ID" value="GER02639.1"/>
    <property type="molecule type" value="Genomic_DNA"/>
</dbReference>
<comment type="caution">
    <text evidence="2">The sequence shown here is derived from an EMBL/GenBank/DDBJ whole genome shotgun (WGS) entry which is preliminary data.</text>
</comment>
<proteinExistence type="predicted"/>
<dbReference type="AlphaFoldDB" id="A0A5A7N6E0"/>
<dbReference type="SUPFAM" id="SSF46785">
    <property type="entry name" value="Winged helix' DNA-binding domain"/>
    <property type="match status" value="1"/>
</dbReference>
<keyword evidence="3" id="KW-1185">Reference proteome</keyword>
<name>A0A5A7N6E0_9PROT</name>
<reference evidence="2 3" key="1">
    <citation type="submission" date="2019-09" db="EMBL/GenBank/DDBJ databases">
        <title>NBRP : Genome information of microbial organism related human and environment.</title>
        <authorList>
            <person name="Hattori M."/>
            <person name="Oshima K."/>
            <person name="Inaba H."/>
            <person name="Suda W."/>
            <person name="Sakamoto M."/>
            <person name="Iino T."/>
            <person name="Kitahara M."/>
            <person name="Oshida Y."/>
            <person name="Iida T."/>
            <person name="Kudo T."/>
            <person name="Itoh T."/>
            <person name="Ohkuma M."/>
        </authorList>
    </citation>
    <scope>NUCLEOTIDE SEQUENCE [LARGE SCALE GENOMIC DNA]</scope>
    <source>
        <strain evidence="2 3">Q-1</strain>
    </source>
</reference>
<dbReference type="InterPro" id="IPR027395">
    <property type="entry name" value="WH_DNA-bd_dom"/>
</dbReference>
<evidence type="ECO:0000259" key="1">
    <source>
        <dbReference type="Pfam" id="PF13601"/>
    </source>
</evidence>
<dbReference type="Gene3D" id="1.10.10.10">
    <property type="entry name" value="Winged helix-like DNA-binding domain superfamily/Winged helix DNA-binding domain"/>
    <property type="match status" value="1"/>
</dbReference>
<dbReference type="PANTHER" id="PTHR37318">
    <property type="entry name" value="BSL7504 PROTEIN"/>
    <property type="match status" value="1"/>
</dbReference>